<dbReference type="GO" id="GO:0097730">
    <property type="term" value="C:non-motile cilium"/>
    <property type="evidence" value="ECO:0007669"/>
    <property type="project" value="InterPro"/>
</dbReference>
<keyword evidence="4" id="KW-1185">Reference proteome</keyword>
<dbReference type="Proteomes" id="UP000762676">
    <property type="component" value="Unassembled WGS sequence"/>
</dbReference>
<evidence type="ECO:0000313" key="3">
    <source>
        <dbReference type="EMBL" id="GFR99485.1"/>
    </source>
</evidence>
<dbReference type="GO" id="GO:0035869">
    <property type="term" value="C:ciliary transition zone"/>
    <property type="evidence" value="ECO:0007669"/>
    <property type="project" value="TreeGrafter"/>
</dbReference>
<dbReference type="InterPro" id="IPR058765">
    <property type="entry name" value="NPHP4_C2-like"/>
</dbReference>
<feature type="region of interest" description="Disordered" evidence="1">
    <location>
        <begin position="489"/>
        <end position="523"/>
    </location>
</feature>
<evidence type="ECO:0000259" key="2">
    <source>
        <dbReference type="Pfam" id="PF26186"/>
    </source>
</evidence>
<protein>
    <submittedName>
        <fullName evidence="3">Nephrocystin-4</fullName>
    </submittedName>
</protein>
<sequence length="735" mass="81268">MAAILTGKSWRDFLDKNTHLPAAFDREHAAHDISTPVCLNVKSFQVPPYHEDDANVKYQVSMCLYDTTYKQFFGRQWKGPFLPPTRGNRLQYNKSVYFHTSAGTSSVVLVFEVQAETVGRDGRPRRESCGWGLIRPFGYEASDMPDSSRGIQPATQRIHMYHGSPRALYYLEEPIDANQYLKTVEGCTLTCAVMSHKALRRIMTLLPENTLVDSNDIIPGMVDGTEGLVIQLQPNVDKFEDKLCELMRIDRALRENRTEDTTDVIIVERRLQVGVHNGWCYLEKPVVFHLDKQSGRGTELGKKPTASPSLRRSSMYHIRRNSLGSSSGGDSSNVVLTLKNRIQIDELLEDPMCAIVFTLEYIMGEPLSAQDRKTSMSMTRAHTRTMTVRWGSWTPLLHPNTSEVTLALVGGPQRSPDDALMYKLPATSMQHESTAMSAGGLIAFRWARNGESIQPTMPSSLMVPPYNQIGSAGSLRSEVSDGMLVESNTSGDMLRLKPPMGKLSPRSPRTQASRGYHATHHPSQSAAATVPGYAYQQQAAAGVPPMGGVPGQMAGTVPYMAAQQYAQPMMGQMNMVTAPPQQFMPMSSMYPGMYAPPSGLMPIDVMHVQETAASSELKDLPYTPVHALVLAQGPGTKGGRGLSRSAYARLYSAGFSPLRDRNGEPPEVIDPHSQHLINVAREQVDPLQANEVIFQFLAYSKEPASGGNGFVENQAQASTVYFTFQFYRFPQVTTE</sequence>
<organism evidence="3 4">
    <name type="scientific">Elysia marginata</name>
    <dbReference type="NCBI Taxonomy" id="1093978"/>
    <lineage>
        <taxon>Eukaryota</taxon>
        <taxon>Metazoa</taxon>
        <taxon>Spiralia</taxon>
        <taxon>Lophotrochozoa</taxon>
        <taxon>Mollusca</taxon>
        <taxon>Gastropoda</taxon>
        <taxon>Heterobranchia</taxon>
        <taxon>Euthyneura</taxon>
        <taxon>Panpulmonata</taxon>
        <taxon>Sacoglossa</taxon>
        <taxon>Placobranchoidea</taxon>
        <taxon>Plakobranchidae</taxon>
        <taxon>Elysia</taxon>
    </lineage>
</organism>
<feature type="region of interest" description="Disordered" evidence="1">
    <location>
        <begin position="294"/>
        <end position="314"/>
    </location>
</feature>
<dbReference type="GO" id="GO:1904491">
    <property type="term" value="P:protein localization to ciliary transition zone"/>
    <property type="evidence" value="ECO:0007669"/>
    <property type="project" value="TreeGrafter"/>
</dbReference>
<dbReference type="PANTHER" id="PTHR31043:SF3">
    <property type="entry name" value="NEPHROCYSTIN-4"/>
    <property type="match status" value="1"/>
</dbReference>
<dbReference type="InterPro" id="IPR029775">
    <property type="entry name" value="NPHP4"/>
</dbReference>
<feature type="non-terminal residue" evidence="3">
    <location>
        <position position="735"/>
    </location>
</feature>
<dbReference type="GO" id="GO:0090090">
    <property type="term" value="P:negative regulation of canonical Wnt signaling pathway"/>
    <property type="evidence" value="ECO:0007669"/>
    <property type="project" value="InterPro"/>
</dbReference>
<dbReference type="AlphaFoldDB" id="A0AAV4HS30"/>
<evidence type="ECO:0000256" key="1">
    <source>
        <dbReference type="SAM" id="MobiDB-lite"/>
    </source>
</evidence>
<dbReference type="GO" id="GO:0097546">
    <property type="term" value="C:ciliary base"/>
    <property type="evidence" value="ECO:0007669"/>
    <property type="project" value="TreeGrafter"/>
</dbReference>
<accession>A0AAV4HS30</accession>
<dbReference type="EMBL" id="BMAT01002127">
    <property type="protein sequence ID" value="GFR99485.1"/>
    <property type="molecule type" value="Genomic_DNA"/>
</dbReference>
<dbReference type="GO" id="GO:0036064">
    <property type="term" value="C:ciliary basal body"/>
    <property type="evidence" value="ECO:0007669"/>
    <property type="project" value="TreeGrafter"/>
</dbReference>
<dbReference type="Pfam" id="PF26186">
    <property type="entry name" value="NPHP4_C2_3rd"/>
    <property type="match status" value="1"/>
</dbReference>
<name>A0AAV4HS30_9GAST</name>
<feature type="domain" description="NPHP4 C2-like" evidence="2">
    <location>
        <begin position="646"/>
        <end position="735"/>
    </location>
</feature>
<proteinExistence type="predicted"/>
<dbReference type="PANTHER" id="PTHR31043">
    <property type="entry name" value="NEPHROCYSTIN-4"/>
    <property type="match status" value="1"/>
</dbReference>
<comment type="caution">
    <text evidence="3">The sequence shown here is derived from an EMBL/GenBank/DDBJ whole genome shotgun (WGS) entry which is preliminary data.</text>
</comment>
<reference evidence="3 4" key="1">
    <citation type="journal article" date="2021" name="Elife">
        <title>Chloroplast acquisition without the gene transfer in kleptoplastic sea slugs, Plakobranchus ocellatus.</title>
        <authorList>
            <person name="Maeda T."/>
            <person name="Takahashi S."/>
            <person name="Yoshida T."/>
            <person name="Shimamura S."/>
            <person name="Takaki Y."/>
            <person name="Nagai Y."/>
            <person name="Toyoda A."/>
            <person name="Suzuki Y."/>
            <person name="Arimoto A."/>
            <person name="Ishii H."/>
            <person name="Satoh N."/>
            <person name="Nishiyama T."/>
            <person name="Hasebe M."/>
            <person name="Maruyama T."/>
            <person name="Minagawa J."/>
            <person name="Obokata J."/>
            <person name="Shigenobu S."/>
        </authorList>
    </citation>
    <scope>NUCLEOTIDE SEQUENCE [LARGE SCALE GENOMIC DNA]</scope>
</reference>
<gene>
    <name evidence="3" type="ORF">ElyMa_001046200</name>
</gene>
<evidence type="ECO:0000313" key="4">
    <source>
        <dbReference type="Proteomes" id="UP000762676"/>
    </source>
</evidence>